<keyword evidence="5" id="KW-0808">Transferase</keyword>
<dbReference type="SUPFAM" id="SSF55874">
    <property type="entry name" value="ATPase domain of HSP90 chaperone/DNA topoisomerase II/histidine kinase"/>
    <property type="match status" value="1"/>
</dbReference>
<proteinExistence type="predicted"/>
<dbReference type="GO" id="GO:0030295">
    <property type="term" value="F:protein kinase activator activity"/>
    <property type="evidence" value="ECO:0007669"/>
    <property type="project" value="TreeGrafter"/>
</dbReference>
<dbReference type="SMART" id="SM00387">
    <property type="entry name" value="HATPase_c"/>
    <property type="match status" value="1"/>
</dbReference>
<comment type="subcellular location">
    <subcellularLocation>
        <location evidence="2">Cell membrane</location>
    </subcellularLocation>
</comment>
<organism evidence="12 13">
    <name type="scientific">Nocardioides jishulii</name>
    <dbReference type="NCBI Taxonomy" id="2575440"/>
    <lineage>
        <taxon>Bacteria</taxon>
        <taxon>Bacillati</taxon>
        <taxon>Actinomycetota</taxon>
        <taxon>Actinomycetes</taxon>
        <taxon>Propionibacteriales</taxon>
        <taxon>Nocardioidaceae</taxon>
        <taxon>Nocardioides</taxon>
    </lineage>
</organism>
<evidence type="ECO:0000256" key="6">
    <source>
        <dbReference type="ARBA" id="ARBA00022741"/>
    </source>
</evidence>
<dbReference type="InterPro" id="IPR036097">
    <property type="entry name" value="HisK_dim/P_sf"/>
</dbReference>
<dbReference type="SUPFAM" id="SSF47384">
    <property type="entry name" value="Homodimeric domain of signal transducing histidine kinase"/>
    <property type="match status" value="1"/>
</dbReference>
<dbReference type="Gene3D" id="1.10.287.130">
    <property type="match status" value="1"/>
</dbReference>
<evidence type="ECO:0000256" key="1">
    <source>
        <dbReference type="ARBA" id="ARBA00000085"/>
    </source>
</evidence>
<reference evidence="12 13" key="1">
    <citation type="submission" date="2019-04" db="EMBL/GenBank/DDBJ databases">
        <authorList>
            <person name="Dong K."/>
        </authorList>
    </citation>
    <scope>NUCLEOTIDE SEQUENCE [LARGE SCALE GENOMIC DNA]</scope>
    <source>
        <strain evidence="13">dk3543</strain>
    </source>
</reference>
<keyword evidence="6" id="KW-0547">Nucleotide-binding</keyword>
<comment type="caution">
    <text evidence="12">The sequence shown here is derived from an EMBL/GenBank/DDBJ whole genome shotgun (WGS) entry which is preliminary data.</text>
</comment>
<evidence type="ECO:0000256" key="9">
    <source>
        <dbReference type="ARBA" id="ARBA00023012"/>
    </source>
</evidence>
<evidence type="ECO:0000259" key="11">
    <source>
        <dbReference type="PROSITE" id="PS50109"/>
    </source>
</evidence>
<keyword evidence="7" id="KW-0418">Kinase</keyword>
<dbReference type="GO" id="GO:0000156">
    <property type="term" value="F:phosphorelay response regulator activity"/>
    <property type="evidence" value="ECO:0007669"/>
    <property type="project" value="TreeGrafter"/>
</dbReference>
<dbReference type="Proteomes" id="UP000307808">
    <property type="component" value="Unassembled WGS sequence"/>
</dbReference>
<dbReference type="InterPro" id="IPR003594">
    <property type="entry name" value="HATPase_dom"/>
</dbReference>
<dbReference type="EMBL" id="SZPY01000004">
    <property type="protein sequence ID" value="TKI60783.1"/>
    <property type="molecule type" value="Genomic_DNA"/>
</dbReference>
<keyword evidence="8" id="KW-0067">ATP-binding</keyword>
<evidence type="ECO:0000256" key="5">
    <source>
        <dbReference type="ARBA" id="ARBA00022679"/>
    </source>
</evidence>
<dbReference type="GO" id="GO:0000155">
    <property type="term" value="F:phosphorelay sensor kinase activity"/>
    <property type="evidence" value="ECO:0007669"/>
    <property type="project" value="InterPro"/>
</dbReference>
<dbReference type="Pfam" id="PF00512">
    <property type="entry name" value="HisKA"/>
    <property type="match status" value="1"/>
</dbReference>
<keyword evidence="4" id="KW-0597">Phosphoprotein</keyword>
<dbReference type="AlphaFoldDB" id="A0A4V5TL69"/>
<dbReference type="GO" id="GO:0005886">
    <property type="term" value="C:plasma membrane"/>
    <property type="evidence" value="ECO:0007669"/>
    <property type="project" value="UniProtKB-SubCell"/>
</dbReference>
<dbReference type="Pfam" id="PF02518">
    <property type="entry name" value="HATPase_c"/>
    <property type="match status" value="1"/>
</dbReference>
<feature type="domain" description="Histidine kinase" evidence="11">
    <location>
        <begin position="113"/>
        <end position="326"/>
    </location>
</feature>
<dbReference type="SMART" id="SM00388">
    <property type="entry name" value="HisKA"/>
    <property type="match status" value="1"/>
</dbReference>
<dbReference type="InterPro" id="IPR005467">
    <property type="entry name" value="His_kinase_dom"/>
</dbReference>
<dbReference type="OrthoDB" id="3783376at2"/>
<evidence type="ECO:0000313" key="13">
    <source>
        <dbReference type="Proteomes" id="UP000307808"/>
    </source>
</evidence>
<dbReference type="PANTHER" id="PTHR42878">
    <property type="entry name" value="TWO-COMPONENT HISTIDINE KINASE"/>
    <property type="match status" value="1"/>
</dbReference>
<dbReference type="PANTHER" id="PTHR42878:SF7">
    <property type="entry name" value="SENSOR HISTIDINE KINASE GLRK"/>
    <property type="match status" value="1"/>
</dbReference>
<dbReference type="Gene3D" id="3.30.565.10">
    <property type="entry name" value="Histidine kinase-like ATPase, C-terminal domain"/>
    <property type="match status" value="1"/>
</dbReference>
<evidence type="ECO:0000256" key="2">
    <source>
        <dbReference type="ARBA" id="ARBA00004236"/>
    </source>
</evidence>
<dbReference type="GO" id="GO:0007234">
    <property type="term" value="P:osmosensory signaling via phosphorelay pathway"/>
    <property type="evidence" value="ECO:0007669"/>
    <property type="project" value="TreeGrafter"/>
</dbReference>
<dbReference type="EC" id="2.7.13.3" evidence="3"/>
<gene>
    <name evidence="12" type="ORF">FC770_14820</name>
</gene>
<name>A0A4V5TL69_9ACTN</name>
<evidence type="ECO:0000256" key="10">
    <source>
        <dbReference type="ARBA" id="ARBA00039401"/>
    </source>
</evidence>
<dbReference type="GO" id="GO:0005524">
    <property type="term" value="F:ATP binding"/>
    <property type="evidence" value="ECO:0007669"/>
    <property type="project" value="UniProtKB-KW"/>
</dbReference>
<evidence type="ECO:0000256" key="3">
    <source>
        <dbReference type="ARBA" id="ARBA00012438"/>
    </source>
</evidence>
<dbReference type="InterPro" id="IPR004358">
    <property type="entry name" value="Sig_transdc_His_kin-like_C"/>
</dbReference>
<protein>
    <recommendedName>
        <fullName evidence="10">Sensor-like histidine kinase SenX3</fullName>
        <ecNumber evidence="3">2.7.13.3</ecNumber>
    </recommendedName>
</protein>
<comment type="catalytic activity">
    <reaction evidence="1">
        <text>ATP + protein L-histidine = ADP + protein N-phospho-L-histidine.</text>
        <dbReference type="EC" id="2.7.13.3"/>
    </reaction>
</comment>
<evidence type="ECO:0000256" key="8">
    <source>
        <dbReference type="ARBA" id="ARBA00022840"/>
    </source>
</evidence>
<evidence type="ECO:0000256" key="4">
    <source>
        <dbReference type="ARBA" id="ARBA00022553"/>
    </source>
</evidence>
<evidence type="ECO:0000256" key="7">
    <source>
        <dbReference type="ARBA" id="ARBA00022777"/>
    </source>
</evidence>
<dbReference type="Gene3D" id="3.30.450.20">
    <property type="entry name" value="PAS domain"/>
    <property type="match status" value="1"/>
</dbReference>
<dbReference type="PROSITE" id="PS50109">
    <property type="entry name" value="HIS_KIN"/>
    <property type="match status" value="1"/>
</dbReference>
<dbReference type="InterPro" id="IPR036890">
    <property type="entry name" value="HATPase_C_sf"/>
</dbReference>
<evidence type="ECO:0000313" key="12">
    <source>
        <dbReference type="EMBL" id="TKI60783.1"/>
    </source>
</evidence>
<dbReference type="InterPro" id="IPR050351">
    <property type="entry name" value="BphY/WalK/GraS-like"/>
</dbReference>
<keyword evidence="9" id="KW-0902">Two-component regulatory system</keyword>
<dbReference type="InterPro" id="IPR003661">
    <property type="entry name" value="HisK_dim/P_dom"/>
</dbReference>
<dbReference type="PRINTS" id="PR00344">
    <property type="entry name" value="BCTRLSENSOR"/>
</dbReference>
<dbReference type="CDD" id="cd00075">
    <property type="entry name" value="HATPase"/>
    <property type="match status" value="1"/>
</dbReference>
<keyword evidence="13" id="KW-1185">Reference proteome</keyword>
<dbReference type="CDD" id="cd00082">
    <property type="entry name" value="HisKA"/>
    <property type="match status" value="1"/>
</dbReference>
<accession>A0A4V5TL69</accession>
<sequence length="329" mass="35754">MSPGLQELIQNRFSPVPVEDIPRYFRVYTEDGSRLLRSDEEPLNRARLGETFQDQVMAVELLDGSHVVLRARGAPLLGEDGAVQGGFVLFDDITAQRAQVERQNALRDRLVETVNHELRTPLTALLGHAEMLEDLVPQLPGWAATSLDRVLEAGERLSDLVRSVSALVDLEEVGHVHPAEHDLVPLLKRCVDDATAKRPCHGVVVTAPPTLMAMVDERLLARSLNALLVNALQHGPPGAPVHLTARQTNAGIEVTVEDRGAGISRAERERLVMPFERGVEGLTARPGRGLGLAVARSVAEAHGGGLELHDNEPNGLRAVLRLPSPVHRA</sequence>